<keyword evidence="5 11" id="KW-0812">Transmembrane</keyword>
<evidence type="ECO:0000256" key="9">
    <source>
        <dbReference type="PIRSR" id="PIRSR005091-2"/>
    </source>
</evidence>
<dbReference type="OrthoDB" id="5901192at2"/>
<accession>A0A1M6MUY0</accession>
<evidence type="ECO:0000256" key="10">
    <source>
        <dbReference type="PIRSR" id="PIRSR005091-3"/>
    </source>
</evidence>
<dbReference type="PIRSF" id="PIRSF005091">
    <property type="entry name" value="Mmb_sulf_HI1246"/>
    <property type="match status" value="1"/>
</dbReference>
<gene>
    <name evidence="13" type="ORF">SAMN05444401_4140</name>
</gene>
<evidence type="ECO:0000256" key="11">
    <source>
        <dbReference type="SAM" id="Phobius"/>
    </source>
</evidence>
<comment type="similarity">
    <text evidence="3">Belongs to the LTA synthase family.</text>
</comment>
<proteinExistence type="inferred from homology"/>
<dbReference type="RefSeq" id="WP_073011392.1">
    <property type="nucleotide sequence ID" value="NZ_FQZO01000009.1"/>
</dbReference>
<feature type="binding site" evidence="10">
    <location>
        <position position="270"/>
    </location>
    <ligand>
        <name>Mn(2+)</name>
        <dbReference type="ChEBI" id="CHEBI:29035"/>
    </ligand>
</feature>
<evidence type="ECO:0000256" key="5">
    <source>
        <dbReference type="ARBA" id="ARBA00022692"/>
    </source>
</evidence>
<feature type="transmembrane region" description="Helical" evidence="11">
    <location>
        <begin position="16"/>
        <end position="37"/>
    </location>
</feature>
<comment type="pathway">
    <text evidence="2">Cell wall biogenesis; lipoteichoic acid biosynthesis.</text>
</comment>
<keyword evidence="6 11" id="KW-1133">Transmembrane helix</keyword>
<evidence type="ECO:0000256" key="6">
    <source>
        <dbReference type="ARBA" id="ARBA00022989"/>
    </source>
</evidence>
<dbReference type="GO" id="GO:0046872">
    <property type="term" value="F:metal ion binding"/>
    <property type="evidence" value="ECO:0007669"/>
    <property type="project" value="UniProtKB-KW"/>
</dbReference>
<keyword evidence="9" id="KW-0479">Metal-binding</keyword>
<dbReference type="InterPro" id="IPR000917">
    <property type="entry name" value="Sulfatase_N"/>
</dbReference>
<feature type="binding site" evidence="10">
    <location>
        <position position="486"/>
    </location>
    <ligand>
        <name>Mn(2+)</name>
        <dbReference type="ChEBI" id="CHEBI:29035"/>
    </ligand>
</feature>
<evidence type="ECO:0000256" key="4">
    <source>
        <dbReference type="ARBA" id="ARBA00022475"/>
    </source>
</evidence>
<dbReference type="CDD" id="cd16015">
    <property type="entry name" value="LTA_synthase"/>
    <property type="match status" value="1"/>
</dbReference>
<dbReference type="SUPFAM" id="SSF53649">
    <property type="entry name" value="Alkaline phosphatase-like"/>
    <property type="match status" value="1"/>
</dbReference>
<feature type="domain" description="Sulfatase N-terminal" evidence="12">
    <location>
        <begin position="262"/>
        <end position="549"/>
    </location>
</feature>
<dbReference type="AlphaFoldDB" id="A0A1M6MUY0"/>
<dbReference type="EMBL" id="FQZO01000009">
    <property type="protein sequence ID" value="SHJ87254.1"/>
    <property type="molecule type" value="Genomic_DNA"/>
</dbReference>
<feature type="transmembrane region" description="Helical" evidence="11">
    <location>
        <begin position="82"/>
        <end position="102"/>
    </location>
</feature>
<dbReference type="InterPro" id="IPR012160">
    <property type="entry name" value="LtaS-like"/>
</dbReference>
<comment type="subcellular location">
    <subcellularLocation>
        <location evidence="1">Cell membrane</location>
        <topology evidence="1">Multi-pass membrane protein</topology>
    </subcellularLocation>
</comment>
<dbReference type="InterPro" id="IPR050448">
    <property type="entry name" value="OpgB/LTA_synthase_biosynth"/>
</dbReference>
<evidence type="ECO:0000259" key="12">
    <source>
        <dbReference type="Pfam" id="PF00884"/>
    </source>
</evidence>
<name>A0A1M6MUY0_9CLOT</name>
<evidence type="ECO:0000313" key="13">
    <source>
        <dbReference type="EMBL" id="SHJ87254.1"/>
    </source>
</evidence>
<dbReference type="PANTHER" id="PTHR47371">
    <property type="entry name" value="LIPOTEICHOIC ACID SYNTHASE"/>
    <property type="match status" value="1"/>
</dbReference>
<dbReference type="Gene3D" id="3.40.720.10">
    <property type="entry name" value="Alkaline Phosphatase, subunit A"/>
    <property type="match status" value="1"/>
</dbReference>
<evidence type="ECO:0000256" key="8">
    <source>
        <dbReference type="PIRSR" id="PIRSR005091-1"/>
    </source>
</evidence>
<dbReference type="PANTHER" id="PTHR47371:SF3">
    <property type="entry name" value="PHOSPHOGLYCEROL TRANSFERASE I"/>
    <property type="match status" value="1"/>
</dbReference>
<evidence type="ECO:0000256" key="1">
    <source>
        <dbReference type="ARBA" id="ARBA00004651"/>
    </source>
</evidence>
<dbReference type="InterPro" id="IPR017850">
    <property type="entry name" value="Alkaline_phosphatase_core_sf"/>
</dbReference>
<feature type="binding site" evidence="9">
    <location>
        <position position="425"/>
    </location>
    <ligand>
        <name>substrate</name>
    </ligand>
</feature>
<feature type="active site" evidence="8">
    <location>
        <position position="312"/>
    </location>
</feature>
<keyword evidence="7 11" id="KW-0472">Membrane</keyword>
<keyword evidence="9" id="KW-0464">Manganese</keyword>
<organism evidence="13 14">
    <name type="scientific">Clostridium amylolyticum</name>
    <dbReference type="NCBI Taxonomy" id="1121298"/>
    <lineage>
        <taxon>Bacteria</taxon>
        <taxon>Bacillati</taxon>
        <taxon>Bacillota</taxon>
        <taxon>Clostridia</taxon>
        <taxon>Eubacteriales</taxon>
        <taxon>Clostridiaceae</taxon>
        <taxon>Clostridium</taxon>
    </lineage>
</organism>
<reference evidence="13 14" key="1">
    <citation type="submission" date="2016-11" db="EMBL/GenBank/DDBJ databases">
        <authorList>
            <person name="Jaros S."/>
            <person name="Januszkiewicz K."/>
            <person name="Wedrychowicz H."/>
        </authorList>
    </citation>
    <scope>NUCLEOTIDE SEQUENCE [LARGE SCALE GENOMIC DNA]</scope>
    <source>
        <strain evidence="13 14">DSM 21864</strain>
    </source>
</reference>
<dbReference type="GO" id="GO:0005886">
    <property type="term" value="C:plasma membrane"/>
    <property type="evidence" value="ECO:0007669"/>
    <property type="project" value="UniProtKB-SubCell"/>
</dbReference>
<protein>
    <submittedName>
        <fullName evidence="13">Uncharacterized sulfatase</fullName>
    </submittedName>
</protein>
<feature type="transmembrane region" description="Helical" evidence="11">
    <location>
        <begin position="57"/>
        <end position="75"/>
    </location>
</feature>
<sequence>MDKLLKRIKDINKTNAFFYIITLLALLYKTIILHSFIMNKNPYALDLYKGYSNSQPFMRFYIGFALILLSFSFIFKNYGRRLYLLLANIFITLILFLDLWYFRGFFTLPSITVITQTANLENLSGSVLSLISSYDILLIIDLIILLIVFILTLKDKKTEKRNLGAFITTFLIPFLLIAYIPFSANVLKRSVKYDYVFSNYDPTQTSQFLSPLGYHILDVYTVYKDSKPYILSKEEKSSIDEWFLKKAENNPDNNYKSLFKGKNLLIIQVESFENFAINEKVDGAEITPNINRLLKNSIYFPNIHDQVNEGNSSDSDLIINTSTFPIRKGSTFFRYPNTSYNSMPNLLEELGYSSTSLHPDKGSYWNYAAGLKGIGFDNFIDYFHYNDTETIGVGMSDGIFLPQTAEKIKSLKKPFYAHTVTLTSHGPFEIPDKYKDLKFTSELKNNILGDYFQSLHYTDKHIGEFLNSLDASGILDNTVVVITGDHRGVHKYYNDKLAQLKNPKENWLDNENQTLPLIIYSKDLNAPVKNDVIGGQVDIMPTLCYLMGVEENKYVNSVMGRNLLKTNKSFALTNNGILSNKDLTKDETDEIKKGFDISDKVIKSNYFKK</sequence>
<dbReference type="Proteomes" id="UP000184080">
    <property type="component" value="Unassembled WGS sequence"/>
</dbReference>
<evidence type="ECO:0000313" key="14">
    <source>
        <dbReference type="Proteomes" id="UP000184080"/>
    </source>
</evidence>
<keyword evidence="14" id="KW-1185">Reference proteome</keyword>
<dbReference type="STRING" id="1121298.SAMN05444401_4140"/>
<dbReference type="Gene3D" id="3.30.1120.170">
    <property type="match status" value="1"/>
</dbReference>
<keyword evidence="4" id="KW-1003">Cell membrane</keyword>
<evidence type="ECO:0000256" key="2">
    <source>
        <dbReference type="ARBA" id="ARBA00004936"/>
    </source>
</evidence>
<dbReference type="Pfam" id="PF00884">
    <property type="entry name" value="Sulfatase"/>
    <property type="match status" value="1"/>
</dbReference>
<evidence type="ECO:0000256" key="3">
    <source>
        <dbReference type="ARBA" id="ARBA00009983"/>
    </source>
</evidence>
<evidence type="ECO:0000256" key="7">
    <source>
        <dbReference type="ARBA" id="ARBA00023136"/>
    </source>
</evidence>
<feature type="transmembrane region" description="Helical" evidence="11">
    <location>
        <begin position="163"/>
        <end position="182"/>
    </location>
</feature>
<feature type="transmembrane region" description="Helical" evidence="11">
    <location>
        <begin position="131"/>
        <end position="151"/>
    </location>
</feature>
<feature type="binding site" evidence="10">
    <location>
        <position position="485"/>
    </location>
    <ligand>
        <name>Mn(2+)</name>
        <dbReference type="ChEBI" id="CHEBI:29035"/>
    </ligand>
</feature>